<feature type="transmembrane region" description="Helical" evidence="1">
    <location>
        <begin position="88"/>
        <end position="109"/>
    </location>
</feature>
<feature type="transmembrane region" description="Helical" evidence="1">
    <location>
        <begin position="157"/>
        <end position="174"/>
    </location>
</feature>
<feature type="transmembrane region" description="Helical" evidence="1">
    <location>
        <begin position="48"/>
        <end position="68"/>
    </location>
</feature>
<keyword evidence="1" id="KW-0812">Transmembrane</keyword>
<sequence>MAALQATPPSISAAIAAFVGLALIGGLIGLVGTVVVRRLRNPVGKYRLLYGAVLFPYALLSYGVFALTGSGAAFLTALPASPELLDGVLSQFVTFLAAGCIWLVSYLPTVRGVREVRDLELSTSTAISKMARYIVGLSVLLTVILTPLQVFSLESSLLAPALTLIVLILGLLYASPWVIPLLRSTTTPTGERADRLEQLRSRAGLSVRDARILDTENEETASTIVRGPPNYRRLFVTSTFLDVFDDETATALLAIEAGKLRTYVFEIRLGTVLVASIALIASVIGIGPQWPLLGLSLGVVLIGFWLARRRIRAADEYAAEQAGRTTVADALIEYADVHALEPTRRRVPNPLSIKVALGDRIDRLRSGSGR</sequence>
<dbReference type="EMBL" id="FNPC01000013">
    <property type="protein sequence ID" value="SDY89376.1"/>
    <property type="molecule type" value="Genomic_DNA"/>
</dbReference>
<protein>
    <submittedName>
        <fullName evidence="2">STE24 endopeptidase</fullName>
    </submittedName>
</protein>
<evidence type="ECO:0000313" key="2">
    <source>
        <dbReference type="EMBL" id="SDY89376.1"/>
    </source>
</evidence>
<feature type="transmembrane region" description="Helical" evidence="1">
    <location>
        <begin position="12"/>
        <end position="36"/>
    </location>
</feature>
<evidence type="ECO:0000256" key="1">
    <source>
        <dbReference type="SAM" id="Phobius"/>
    </source>
</evidence>
<feature type="transmembrane region" description="Helical" evidence="1">
    <location>
        <begin position="290"/>
        <end position="307"/>
    </location>
</feature>
<keyword evidence="3" id="KW-1185">Reference proteome</keyword>
<feature type="transmembrane region" description="Helical" evidence="1">
    <location>
        <begin position="263"/>
        <end position="284"/>
    </location>
</feature>
<dbReference type="Proteomes" id="UP000199079">
    <property type="component" value="Unassembled WGS sequence"/>
</dbReference>
<name>A0A1H3NKC2_9EURY</name>
<dbReference type="RefSeq" id="WP_176819513.1">
    <property type="nucleotide sequence ID" value="NZ_FNPC01000013.1"/>
</dbReference>
<gene>
    <name evidence="2" type="ORF">SAMN05216564_11340</name>
</gene>
<feature type="transmembrane region" description="Helical" evidence="1">
    <location>
        <begin position="130"/>
        <end position="151"/>
    </location>
</feature>
<proteinExistence type="predicted"/>
<dbReference type="AlphaFoldDB" id="A0A1H3NKC2"/>
<keyword evidence="1" id="KW-0472">Membrane</keyword>
<keyword evidence="1" id="KW-1133">Transmembrane helix</keyword>
<organism evidence="2 3">
    <name type="scientific">Halopenitus persicus</name>
    <dbReference type="NCBI Taxonomy" id="1048396"/>
    <lineage>
        <taxon>Archaea</taxon>
        <taxon>Methanobacteriati</taxon>
        <taxon>Methanobacteriota</taxon>
        <taxon>Stenosarchaea group</taxon>
        <taxon>Halobacteria</taxon>
        <taxon>Halobacteriales</taxon>
        <taxon>Haloferacaceae</taxon>
        <taxon>Halopenitus</taxon>
    </lineage>
</organism>
<evidence type="ECO:0000313" key="3">
    <source>
        <dbReference type="Proteomes" id="UP000199079"/>
    </source>
</evidence>
<accession>A0A1H3NKC2</accession>
<reference evidence="3" key="1">
    <citation type="submission" date="2016-10" db="EMBL/GenBank/DDBJ databases">
        <authorList>
            <person name="Varghese N."/>
            <person name="Submissions S."/>
        </authorList>
    </citation>
    <scope>NUCLEOTIDE SEQUENCE [LARGE SCALE GENOMIC DNA]</scope>
    <source>
        <strain evidence="3">DC30,IBRC 10041,KCTC 4046</strain>
    </source>
</reference>